<feature type="transmembrane region" description="Helical" evidence="1">
    <location>
        <begin position="146"/>
        <end position="163"/>
    </location>
</feature>
<dbReference type="EMBL" id="JBHUHZ010000001">
    <property type="protein sequence ID" value="MFD2160948.1"/>
    <property type="molecule type" value="Genomic_DNA"/>
</dbReference>
<reference evidence="3" key="1">
    <citation type="journal article" date="2019" name="Int. J. Syst. Evol. Microbiol.">
        <title>The Global Catalogue of Microorganisms (GCM) 10K type strain sequencing project: providing services to taxonomists for standard genome sequencing and annotation.</title>
        <authorList>
            <consortium name="The Broad Institute Genomics Platform"/>
            <consortium name="The Broad Institute Genome Sequencing Center for Infectious Disease"/>
            <person name="Wu L."/>
            <person name="Ma J."/>
        </authorList>
    </citation>
    <scope>NUCLEOTIDE SEQUENCE [LARGE SCALE GENOMIC DNA]</scope>
    <source>
        <strain evidence="3">KCTC 42217</strain>
    </source>
</reference>
<dbReference type="Proteomes" id="UP001597387">
    <property type="component" value="Unassembled WGS sequence"/>
</dbReference>
<feature type="transmembrane region" description="Helical" evidence="1">
    <location>
        <begin position="320"/>
        <end position="337"/>
    </location>
</feature>
<organism evidence="2 3">
    <name type="scientific">Paradesertivirga mongoliensis</name>
    <dbReference type="NCBI Taxonomy" id="2100740"/>
    <lineage>
        <taxon>Bacteria</taxon>
        <taxon>Pseudomonadati</taxon>
        <taxon>Bacteroidota</taxon>
        <taxon>Sphingobacteriia</taxon>
        <taxon>Sphingobacteriales</taxon>
        <taxon>Sphingobacteriaceae</taxon>
        <taxon>Paradesertivirga</taxon>
    </lineage>
</organism>
<evidence type="ECO:0000256" key="1">
    <source>
        <dbReference type="SAM" id="Phobius"/>
    </source>
</evidence>
<keyword evidence="1" id="KW-0812">Transmembrane</keyword>
<evidence type="ECO:0000313" key="2">
    <source>
        <dbReference type="EMBL" id="MFD2160948.1"/>
    </source>
</evidence>
<sequence>MRKLNLDQQEADFLNQTIQHWESEGLVTPDTAEQLRESYSIKQFDWRRLAQYSFWIALACGLIAFASLIINDEILKLLQKLSDAPDIVISVISALIAAWLYYHGQKSKLKFPEKIFSNEATLFVAVLFTASSIAFLGKAIDKGSGHFSMLFLLSVIVYGALALKFKSRLIWAFALISLGSWFGTETGYQTAWRDYFLKMNYPLRFVFFGAFITLAGYHLNRLKALEMFRNLTYIIGLLYLFGSLWLLSIFGNFGNLEDWFRVKQTDIFYYAIISAIVSAAFIAFGLKKKDEIAREFGITFLLVNIYTRYFEYFWNTTDKAIFFGILALSFWLIGRKAEKIWNLELFKLKQ</sequence>
<feature type="transmembrane region" description="Helical" evidence="1">
    <location>
        <begin position="82"/>
        <end position="102"/>
    </location>
</feature>
<feature type="transmembrane region" description="Helical" evidence="1">
    <location>
        <begin position="231"/>
        <end position="255"/>
    </location>
</feature>
<keyword evidence="1" id="KW-0472">Membrane</keyword>
<protein>
    <submittedName>
        <fullName evidence="2">DUF2157 domain-containing protein</fullName>
    </submittedName>
</protein>
<feature type="transmembrane region" description="Helical" evidence="1">
    <location>
        <begin position="201"/>
        <end position="219"/>
    </location>
</feature>
<name>A0ABW4ZG00_9SPHI</name>
<dbReference type="RefSeq" id="WP_255905218.1">
    <property type="nucleotide sequence ID" value="NZ_JAFMZO010000005.1"/>
</dbReference>
<feature type="transmembrane region" description="Helical" evidence="1">
    <location>
        <begin position="122"/>
        <end position="140"/>
    </location>
</feature>
<feature type="transmembrane region" description="Helical" evidence="1">
    <location>
        <begin position="170"/>
        <end position="189"/>
    </location>
</feature>
<evidence type="ECO:0000313" key="3">
    <source>
        <dbReference type="Proteomes" id="UP001597387"/>
    </source>
</evidence>
<comment type="caution">
    <text evidence="2">The sequence shown here is derived from an EMBL/GenBank/DDBJ whole genome shotgun (WGS) entry which is preliminary data.</text>
</comment>
<keyword evidence="3" id="KW-1185">Reference proteome</keyword>
<keyword evidence="1" id="KW-1133">Transmembrane helix</keyword>
<feature type="transmembrane region" description="Helical" evidence="1">
    <location>
        <begin position="52"/>
        <end position="70"/>
    </location>
</feature>
<feature type="transmembrane region" description="Helical" evidence="1">
    <location>
        <begin position="267"/>
        <end position="284"/>
    </location>
</feature>
<accession>A0ABW4ZG00</accession>
<gene>
    <name evidence="2" type="ORF">ACFSJU_00980</name>
</gene>
<proteinExistence type="predicted"/>